<evidence type="ECO:0000313" key="2">
    <source>
        <dbReference type="EMBL" id="CAG6775536.1"/>
    </source>
</evidence>
<sequence>MCQNKEKIRKNKLRNDNEYKQIKKLCKKGIKLDYYKYLKELQLKLKSNSSKEFWKFIKSRSRNLAKTDFCLDGVTLTDDKIICDEFANYFNSVYSEPSTYGCCDNSSDSCNTEMPMFSLSFDDVRDAIKNLPEKSGGVDQIPPRFFKTNIELFARILLFIFNLALTKNCFPDLMKHTVVTPIPKAPRNKEISNNRPISCLTVISKLFESCIFSKIAPFVYNKISPFQHGFIEKRSTVSNLSLFHDYTAKVLSEPKTQCDVIYTDIFRAFDRLSHDVGTT</sequence>
<feature type="domain" description="Reverse transcriptase" evidence="1">
    <location>
        <begin position="184"/>
        <end position="275"/>
    </location>
</feature>
<dbReference type="PANTHER" id="PTHR47510:SF3">
    <property type="entry name" value="ENDO_EXONUCLEASE_PHOSPHATASE DOMAIN-CONTAINING PROTEIN"/>
    <property type="match status" value="1"/>
</dbReference>
<proteinExistence type="predicted"/>
<reference evidence="2" key="1">
    <citation type="submission" date="2021-05" db="EMBL/GenBank/DDBJ databases">
        <authorList>
            <person name="Alioto T."/>
            <person name="Alioto T."/>
            <person name="Gomez Garrido J."/>
        </authorList>
    </citation>
    <scope>NUCLEOTIDE SEQUENCE</scope>
</reference>
<evidence type="ECO:0000259" key="1">
    <source>
        <dbReference type="Pfam" id="PF00078"/>
    </source>
</evidence>
<dbReference type="InterPro" id="IPR043502">
    <property type="entry name" value="DNA/RNA_pol_sf"/>
</dbReference>
<accession>A0A8D9B5P7</accession>
<protein>
    <recommendedName>
        <fullName evidence="1">Reverse transcriptase domain-containing protein</fullName>
    </recommendedName>
</protein>
<dbReference type="SUPFAM" id="SSF56672">
    <property type="entry name" value="DNA/RNA polymerases"/>
    <property type="match status" value="1"/>
</dbReference>
<dbReference type="EMBL" id="HBUF01598802">
    <property type="protein sequence ID" value="CAG6775536.1"/>
    <property type="molecule type" value="Transcribed_RNA"/>
</dbReference>
<organism evidence="2">
    <name type="scientific">Cacopsylla melanoneura</name>
    <dbReference type="NCBI Taxonomy" id="428564"/>
    <lineage>
        <taxon>Eukaryota</taxon>
        <taxon>Metazoa</taxon>
        <taxon>Ecdysozoa</taxon>
        <taxon>Arthropoda</taxon>
        <taxon>Hexapoda</taxon>
        <taxon>Insecta</taxon>
        <taxon>Pterygota</taxon>
        <taxon>Neoptera</taxon>
        <taxon>Paraneoptera</taxon>
        <taxon>Hemiptera</taxon>
        <taxon>Sternorrhyncha</taxon>
        <taxon>Psylloidea</taxon>
        <taxon>Psyllidae</taxon>
        <taxon>Psyllinae</taxon>
        <taxon>Cacopsylla</taxon>
    </lineage>
</organism>
<dbReference type="AlphaFoldDB" id="A0A8D9B5P7"/>
<dbReference type="Pfam" id="PF00078">
    <property type="entry name" value="RVT_1"/>
    <property type="match status" value="1"/>
</dbReference>
<dbReference type="PANTHER" id="PTHR47510">
    <property type="entry name" value="REVERSE TRANSCRIPTASE DOMAIN-CONTAINING PROTEIN"/>
    <property type="match status" value="1"/>
</dbReference>
<dbReference type="GO" id="GO:0071897">
    <property type="term" value="P:DNA biosynthetic process"/>
    <property type="evidence" value="ECO:0007669"/>
    <property type="project" value="UniProtKB-ARBA"/>
</dbReference>
<name>A0A8D9B5P7_9HEMI</name>
<dbReference type="InterPro" id="IPR000477">
    <property type="entry name" value="RT_dom"/>
</dbReference>